<gene>
    <name evidence="1" type="ORF">A7J57_12085</name>
</gene>
<name>A0A176XC24_AGRTU</name>
<reference evidence="1 2" key="1">
    <citation type="submission" date="2016-05" db="EMBL/GenBank/DDBJ databases">
        <authorList>
            <person name="Lavstsen T."/>
            <person name="Jespersen J.S."/>
        </authorList>
    </citation>
    <scope>NUCLEOTIDE SEQUENCE [LARGE SCALE GENOMIC DNA]</scope>
    <source>
        <strain evidence="1 2">KCJ1736</strain>
    </source>
</reference>
<dbReference type="Proteomes" id="UP000077098">
    <property type="component" value="Unassembled WGS sequence"/>
</dbReference>
<dbReference type="EMBL" id="LXPS01000011">
    <property type="protein sequence ID" value="OAE46819.1"/>
    <property type="molecule type" value="Genomic_DNA"/>
</dbReference>
<dbReference type="RefSeq" id="WP_063948492.1">
    <property type="nucleotide sequence ID" value="NZ_LXPS01000011.1"/>
</dbReference>
<protein>
    <submittedName>
        <fullName evidence="1">Uncharacterized protein</fullName>
    </submittedName>
</protein>
<proteinExistence type="predicted"/>
<comment type="caution">
    <text evidence="1">The sequence shown here is derived from an EMBL/GenBank/DDBJ whole genome shotgun (WGS) entry which is preliminary data.</text>
</comment>
<dbReference type="AlphaFoldDB" id="A0A176XC24"/>
<accession>A0A176XC24</accession>
<sequence length="87" mass="9647">MGALAISAELDKGEKLKKIVRDPVALRRMETHYYSKIRIGLQNLPNAVADHLAPSVRDLVKSKIMEAVTKLLDSFRVGIGDEDEATE</sequence>
<organism evidence="1 2">
    <name type="scientific">Agrobacterium tumefaciens</name>
    <dbReference type="NCBI Taxonomy" id="358"/>
    <lineage>
        <taxon>Bacteria</taxon>
        <taxon>Pseudomonadati</taxon>
        <taxon>Pseudomonadota</taxon>
        <taxon>Alphaproteobacteria</taxon>
        <taxon>Hyphomicrobiales</taxon>
        <taxon>Rhizobiaceae</taxon>
        <taxon>Rhizobium/Agrobacterium group</taxon>
        <taxon>Agrobacterium</taxon>
        <taxon>Agrobacterium tumefaciens complex</taxon>
    </lineage>
</organism>
<evidence type="ECO:0000313" key="2">
    <source>
        <dbReference type="Proteomes" id="UP000077098"/>
    </source>
</evidence>
<evidence type="ECO:0000313" key="1">
    <source>
        <dbReference type="EMBL" id="OAE46819.1"/>
    </source>
</evidence>